<accession>A0A0R3W0C8</accession>
<sequence length="146" mass="16345">MDTNQCSAAPRLLPTQASLRSVGSGRMDDGDVEHAVPALDVVFPVRHAYSQQLTDTIPVQRGEVVEKPRQARVSCRIRLLYFASIHLTISWCWVNRLRLFDSTSAQCSSDNWLPIRPSMEHIEWRCANSLECGMMVFGSQSIPSGP</sequence>
<reference evidence="3" key="1">
    <citation type="submission" date="2017-02" db="UniProtKB">
        <authorList>
            <consortium name="WormBaseParasite"/>
        </authorList>
    </citation>
    <scope>IDENTIFICATION</scope>
</reference>
<organism evidence="3">
    <name type="scientific">Taenia asiatica</name>
    <name type="common">Asian tapeworm</name>
    <dbReference type="NCBI Taxonomy" id="60517"/>
    <lineage>
        <taxon>Eukaryota</taxon>
        <taxon>Metazoa</taxon>
        <taxon>Spiralia</taxon>
        <taxon>Lophotrochozoa</taxon>
        <taxon>Platyhelminthes</taxon>
        <taxon>Cestoda</taxon>
        <taxon>Eucestoda</taxon>
        <taxon>Cyclophyllidea</taxon>
        <taxon>Taeniidae</taxon>
        <taxon>Taenia</taxon>
    </lineage>
</organism>
<evidence type="ECO:0000313" key="1">
    <source>
        <dbReference type="EMBL" id="VDK27359.1"/>
    </source>
</evidence>
<dbReference type="AlphaFoldDB" id="A0A0R3W0C8"/>
<dbReference type="EMBL" id="UYRS01005973">
    <property type="protein sequence ID" value="VDK27359.1"/>
    <property type="molecule type" value="Genomic_DNA"/>
</dbReference>
<evidence type="ECO:0000313" key="3">
    <source>
        <dbReference type="WBParaSite" id="TASK_0000312201-mRNA-1"/>
    </source>
</evidence>
<protein>
    <submittedName>
        <fullName evidence="1 3">Uncharacterized protein</fullName>
    </submittedName>
</protein>
<evidence type="ECO:0000313" key="2">
    <source>
        <dbReference type="Proteomes" id="UP000282613"/>
    </source>
</evidence>
<dbReference type="Proteomes" id="UP000282613">
    <property type="component" value="Unassembled WGS sequence"/>
</dbReference>
<name>A0A0R3W0C8_TAEAS</name>
<reference evidence="1 2" key="2">
    <citation type="submission" date="2018-11" db="EMBL/GenBank/DDBJ databases">
        <authorList>
            <consortium name="Pathogen Informatics"/>
        </authorList>
    </citation>
    <scope>NUCLEOTIDE SEQUENCE [LARGE SCALE GENOMIC DNA]</scope>
</reference>
<dbReference type="WBParaSite" id="TASK_0000312201-mRNA-1">
    <property type="protein sequence ID" value="TASK_0000312201-mRNA-1"/>
    <property type="gene ID" value="TASK_0000312201"/>
</dbReference>
<keyword evidence="2" id="KW-1185">Reference proteome</keyword>
<proteinExistence type="predicted"/>
<gene>
    <name evidence="1" type="ORF">TASK_LOCUS3123</name>
</gene>